<dbReference type="AlphaFoldDB" id="A0A8H5BFG5"/>
<dbReference type="SMART" id="SM00726">
    <property type="entry name" value="UIM"/>
    <property type="match status" value="2"/>
</dbReference>
<feature type="region of interest" description="Disordered" evidence="1">
    <location>
        <begin position="403"/>
        <end position="442"/>
    </location>
</feature>
<feature type="region of interest" description="Disordered" evidence="1">
    <location>
        <begin position="546"/>
        <end position="626"/>
    </location>
</feature>
<dbReference type="PROSITE" id="PS50330">
    <property type="entry name" value="UIM"/>
    <property type="match status" value="1"/>
</dbReference>
<protein>
    <submittedName>
        <fullName evidence="2">Uncharacterized protein</fullName>
    </submittedName>
</protein>
<dbReference type="OrthoDB" id="3269480at2759"/>
<feature type="region of interest" description="Disordered" evidence="1">
    <location>
        <begin position="1"/>
        <end position="87"/>
    </location>
</feature>
<dbReference type="Proteomes" id="UP000567179">
    <property type="component" value="Unassembled WGS sequence"/>
</dbReference>
<feature type="compositionally biased region" description="Low complexity" evidence="1">
    <location>
        <begin position="517"/>
        <end position="528"/>
    </location>
</feature>
<feature type="compositionally biased region" description="Polar residues" evidence="1">
    <location>
        <begin position="278"/>
        <end position="306"/>
    </location>
</feature>
<evidence type="ECO:0000313" key="2">
    <source>
        <dbReference type="EMBL" id="KAF5322290.1"/>
    </source>
</evidence>
<feature type="compositionally biased region" description="Low complexity" evidence="1">
    <location>
        <begin position="68"/>
        <end position="87"/>
    </location>
</feature>
<feature type="compositionally biased region" description="Basic and acidic residues" evidence="1">
    <location>
        <begin position="1"/>
        <end position="13"/>
    </location>
</feature>
<evidence type="ECO:0000313" key="3">
    <source>
        <dbReference type="Proteomes" id="UP000567179"/>
    </source>
</evidence>
<feature type="compositionally biased region" description="Polar residues" evidence="1">
    <location>
        <begin position="566"/>
        <end position="583"/>
    </location>
</feature>
<name>A0A8H5BFG5_9AGAR</name>
<feature type="region of interest" description="Disordered" evidence="1">
    <location>
        <begin position="109"/>
        <end position="141"/>
    </location>
</feature>
<organism evidence="2 3">
    <name type="scientific">Psilocybe cf. subviscida</name>
    <dbReference type="NCBI Taxonomy" id="2480587"/>
    <lineage>
        <taxon>Eukaryota</taxon>
        <taxon>Fungi</taxon>
        <taxon>Dikarya</taxon>
        <taxon>Basidiomycota</taxon>
        <taxon>Agaricomycotina</taxon>
        <taxon>Agaricomycetes</taxon>
        <taxon>Agaricomycetidae</taxon>
        <taxon>Agaricales</taxon>
        <taxon>Agaricineae</taxon>
        <taxon>Strophariaceae</taxon>
        <taxon>Psilocybe</taxon>
    </lineage>
</organism>
<feature type="region of interest" description="Disordered" evidence="1">
    <location>
        <begin position="467"/>
        <end position="528"/>
    </location>
</feature>
<feature type="compositionally biased region" description="Low complexity" evidence="1">
    <location>
        <begin position="360"/>
        <end position="371"/>
    </location>
</feature>
<feature type="compositionally biased region" description="Low complexity" evidence="1">
    <location>
        <begin position="608"/>
        <end position="618"/>
    </location>
</feature>
<feature type="compositionally biased region" description="Polar residues" evidence="1">
    <location>
        <begin position="109"/>
        <end position="119"/>
    </location>
</feature>
<feature type="region of interest" description="Disordered" evidence="1">
    <location>
        <begin position="267"/>
        <end position="391"/>
    </location>
</feature>
<feature type="region of interest" description="Disordered" evidence="1">
    <location>
        <begin position="166"/>
        <end position="196"/>
    </location>
</feature>
<proteinExistence type="predicted"/>
<reference evidence="2 3" key="1">
    <citation type="journal article" date="2020" name="ISME J.">
        <title>Uncovering the hidden diversity of litter-decomposition mechanisms in mushroom-forming fungi.</title>
        <authorList>
            <person name="Floudas D."/>
            <person name="Bentzer J."/>
            <person name="Ahren D."/>
            <person name="Johansson T."/>
            <person name="Persson P."/>
            <person name="Tunlid A."/>
        </authorList>
    </citation>
    <scope>NUCLEOTIDE SEQUENCE [LARGE SCALE GENOMIC DNA]</scope>
    <source>
        <strain evidence="2 3">CBS 101986</strain>
    </source>
</reference>
<dbReference type="InterPro" id="IPR003903">
    <property type="entry name" value="UIM_dom"/>
</dbReference>
<sequence>MERPPIDMARHAPDASGPLSVNPGAEGAFNSGIAYPQVVNSNHGQQAIHRSEPHSMNTSRHSSPIGPNATSAARRATVASNASSPSISSQFYPSHLQGYHQYYNGQLSQQNPYVSTPTRYEQHPFAHHGTPDIPPPVPPKPTSMPIEYPTISRVNRATTISNPYLSTHVPDGSPPCLTSYEPHDSSQSTEPPPLNTFTPTPPVPSIPEEPPVLSPVDETNDLALALAISQSESNNQRRLEEQEEEDLARALAESLLSTGSNIDAHTEPFFANAGPSGSHEQFNSAKISSMPPSTSLEGQSASTPINVSVEPPQEPVSTSSYPQFGHSEKWHAPTAEYSQVTEEPYVNGKSITPIPPTSPSPSLSVPSCLDLPPKENFSTKHHKGQSPSLEEESMLAYLAESPLDNIHGTQPAPNDDKMTSSAIHPMPKPFPPSSSSQTLPSDDVVVLYSEQTTMVFDDEAFARQLAAEEEELARQEEEQRMLAGEKGQPMAKYPEEEGDSPPMYQADWQHSPNAEASGSSMLSRVESVSSATSTFSSVPFSPASSVAHSIPSWQQSPDSRPIDFRQISSLTTPGPSSYNNASPYQAAPLSYTSLQRRQSDTDKRSLSSHHSSIYSTASAPPPVIHPETPPCFQDPQRTSYISSASSSPRISTVGRPVGAAAPQIIQQPRPTPVSPAGMLNAHHFLDAELLNGVSIGFTSPVVSTRLETMKETFPTLISMPHARCPPLHLQAPDWRHLLRLMARLSQTKIQATVEALAAAKGDLKLRTVVQFIKPNAQAREWRTILWFSIDHSVPPNAPGAGRYLSGNTNLLPWSYTQSPVPMLLRSNADTNISKTYTIPATDKVPLPTLPITFPNLALYLQAALDNSRRYPNDTTSGLGKLGKLVQLYYPNIVEQNQLEFGDSEDRSSMRDVFKRVIGRAKKDNKGKSTNNEETYQLVTPFVPDEWG</sequence>
<comment type="caution">
    <text evidence="2">The sequence shown here is derived from an EMBL/GenBank/DDBJ whole genome shotgun (WGS) entry which is preliminary data.</text>
</comment>
<accession>A0A8H5BFG5</accession>
<dbReference type="EMBL" id="JAACJJ010000028">
    <property type="protein sequence ID" value="KAF5322290.1"/>
    <property type="molecule type" value="Genomic_DNA"/>
</dbReference>
<evidence type="ECO:0000256" key="1">
    <source>
        <dbReference type="SAM" id="MobiDB-lite"/>
    </source>
</evidence>
<dbReference type="Gene3D" id="6.10.250.1800">
    <property type="match status" value="1"/>
</dbReference>
<gene>
    <name evidence="2" type="ORF">D9619_000503</name>
</gene>
<keyword evidence="3" id="KW-1185">Reference proteome</keyword>
<feature type="compositionally biased region" description="Pro residues" evidence="1">
    <location>
        <begin position="132"/>
        <end position="141"/>
    </location>
</feature>